<accession>A0A7X6DNI7</accession>
<dbReference type="Gene3D" id="3.40.309.10">
    <property type="entry name" value="Aldehyde Dehydrogenase, Chain A, domain 2"/>
    <property type="match status" value="1"/>
</dbReference>
<dbReference type="AlphaFoldDB" id="A0A7X6DNI7"/>
<dbReference type="RefSeq" id="WP_168058627.1">
    <property type="nucleotide sequence ID" value="NZ_VTOW01000001.1"/>
</dbReference>
<dbReference type="Gene3D" id="3.40.605.10">
    <property type="entry name" value="Aldehyde Dehydrogenase, Chain A, domain 1"/>
    <property type="match status" value="1"/>
</dbReference>
<dbReference type="InterPro" id="IPR016163">
    <property type="entry name" value="Ald_DH_C"/>
</dbReference>
<dbReference type="InterPro" id="IPR029510">
    <property type="entry name" value="Ald_DH_CS_GLU"/>
</dbReference>
<evidence type="ECO:0000313" key="6">
    <source>
        <dbReference type="EMBL" id="NKE70372.1"/>
    </source>
</evidence>
<dbReference type="EMBL" id="VTOW01000001">
    <property type="protein sequence ID" value="NKE70372.1"/>
    <property type="molecule type" value="Genomic_DNA"/>
</dbReference>
<organism evidence="6 7">
    <name type="scientific">Candidatus Manganitrophus noduliformans</name>
    <dbReference type="NCBI Taxonomy" id="2606439"/>
    <lineage>
        <taxon>Bacteria</taxon>
        <taxon>Pseudomonadati</taxon>
        <taxon>Nitrospirota</taxon>
        <taxon>Nitrospiria</taxon>
        <taxon>Candidatus Troglogloeales</taxon>
        <taxon>Candidatus Manganitrophaceae</taxon>
        <taxon>Candidatus Manganitrophus</taxon>
    </lineage>
</organism>
<dbReference type="FunFam" id="3.40.605.10:FF:000007">
    <property type="entry name" value="NAD/NADP-dependent betaine aldehyde dehydrogenase"/>
    <property type="match status" value="1"/>
</dbReference>
<dbReference type="PROSITE" id="PS00687">
    <property type="entry name" value="ALDEHYDE_DEHYDR_GLU"/>
    <property type="match status" value="1"/>
</dbReference>
<dbReference type="Pfam" id="PF00171">
    <property type="entry name" value="Aldedh"/>
    <property type="match status" value="1"/>
</dbReference>
<dbReference type="InterPro" id="IPR016162">
    <property type="entry name" value="Ald_DH_N"/>
</dbReference>
<gene>
    <name evidence="6" type="ORF">MNODULE_06425</name>
</gene>
<protein>
    <submittedName>
        <fullName evidence="6">Aldehyde dehydrogenase family protein</fullName>
    </submittedName>
</protein>
<dbReference type="CDD" id="cd07131">
    <property type="entry name" value="ALDH_AldH-CAJ73105"/>
    <property type="match status" value="1"/>
</dbReference>
<dbReference type="PANTHER" id="PTHR11699">
    <property type="entry name" value="ALDEHYDE DEHYDROGENASE-RELATED"/>
    <property type="match status" value="1"/>
</dbReference>
<dbReference type="InterPro" id="IPR016160">
    <property type="entry name" value="Ald_DH_CS_CYS"/>
</dbReference>
<evidence type="ECO:0000256" key="1">
    <source>
        <dbReference type="ARBA" id="ARBA00009986"/>
    </source>
</evidence>
<sequence length="497" mass="54183">MAEKIRNYINGKWVDAARGKTFESRNPADNRDLVGTVADSDATDVDKAVTAARKAFREWSLTPAPHRGEILYRAAELLVKRKKELGELVCREMGKVMPEAMGDVQEAIDMTYYMAGEGRRLSGETVPSELPNKDAKSVRVPIGVVAQITPWNFPIAIPSWKMTPALITGNTVVFKPAEETPVCATRFVEILIEAGLPPGVLNMVHGFGETAGEPMVRHPEVDVVSFTGSNPVGERLAGICGSMHKHFTMETGGKNPIIIMDDANLELAIEGAIWGGFGTSGQRCTAASRLIVHEAVHDRFVKMFSERAALLRVGPGSDKKTEIGPVISEAQYRRILDYIEVGKKEGAKLILGGNALKKGKHANGYFIEPTIFIDVQPKMRIAQEEIFGPVVAVLRARNLREAIDIANDVPFGLSAAIYSQDVNKTAVAERDLNTGLVYINASTIGAEIQLPFGGTKRTGLGPRDAGGRGGALDLYTQWKIIYRDYSGRLQKAQIDKE</sequence>
<evidence type="ECO:0000256" key="3">
    <source>
        <dbReference type="PROSITE-ProRule" id="PRU10007"/>
    </source>
</evidence>
<evidence type="ECO:0000256" key="4">
    <source>
        <dbReference type="RuleBase" id="RU003345"/>
    </source>
</evidence>
<dbReference type="InterPro" id="IPR015590">
    <property type="entry name" value="Aldehyde_DH_dom"/>
</dbReference>
<dbReference type="Proteomes" id="UP000534783">
    <property type="component" value="Unassembled WGS sequence"/>
</dbReference>
<dbReference type="FunFam" id="3.40.309.10:FF:000012">
    <property type="entry name" value="Betaine aldehyde dehydrogenase"/>
    <property type="match status" value="1"/>
</dbReference>
<feature type="domain" description="Aldehyde dehydrogenase" evidence="5">
    <location>
        <begin position="13"/>
        <end position="480"/>
    </location>
</feature>
<dbReference type="InterPro" id="IPR016161">
    <property type="entry name" value="Ald_DH/histidinol_DH"/>
</dbReference>
<name>A0A7X6DNI7_9BACT</name>
<comment type="caution">
    <text evidence="6">The sequence shown here is derived from an EMBL/GenBank/DDBJ whole genome shotgun (WGS) entry which is preliminary data.</text>
</comment>
<proteinExistence type="inferred from homology"/>
<keyword evidence="2 4" id="KW-0560">Oxidoreductase</keyword>
<reference evidence="6 7" key="1">
    <citation type="journal article" date="2020" name="Nature">
        <title>Bacterial chemolithoautotrophy via manganese oxidation.</title>
        <authorList>
            <person name="Yu H."/>
            <person name="Leadbetter J.R."/>
        </authorList>
    </citation>
    <scope>NUCLEOTIDE SEQUENCE [LARGE SCALE GENOMIC DNA]</scope>
    <source>
        <strain evidence="6 7">Mn-1</strain>
    </source>
</reference>
<keyword evidence="7" id="KW-1185">Reference proteome</keyword>
<dbReference type="GO" id="GO:0016620">
    <property type="term" value="F:oxidoreductase activity, acting on the aldehyde or oxo group of donors, NAD or NADP as acceptor"/>
    <property type="evidence" value="ECO:0007669"/>
    <property type="project" value="InterPro"/>
</dbReference>
<evidence type="ECO:0000259" key="5">
    <source>
        <dbReference type="Pfam" id="PF00171"/>
    </source>
</evidence>
<evidence type="ECO:0000313" key="7">
    <source>
        <dbReference type="Proteomes" id="UP000534783"/>
    </source>
</evidence>
<evidence type="ECO:0000256" key="2">
    <source>
        <dbReference type="ARBA" id="ARBA00023002"/>
    </source>
</evidence>
<dbReference type="PROSITE" id="PS00070">
    <property type="entry name" value="ALDEHYDE_DEHYDR_CYS"/>
    <property type="match status" value="1"/>
</dbReference>
<feature type="active site" evidence="3">
    <location>
        <position position="250"/>
    </location>
</feature>
<comment type="similarity">
    <text evidence="1 4">Belongs to the aldehyde dehydrogenase family.</text>
</comment>
<dbReference type="SUPFAM" id="SSF53720">
    <property type="entry name" value="ALDH-like"/>
    <property type="match status" value="1"/>
</dbReference>